<comment type="similarity">
    <text evidence="3">Belongs to the DapA family.</text>
</comment>
<protein>
    <submittedName>
        <fullName evidence="4">Dihydrodipicolinate synthase family protein</fullName>
    </submittedName>
</protein>
<dbReference type="Pfam" id="PF00701">
    <property type="entry name" value="DHDPS"/>
    <property type="match status" value="1"/>
</dbReference>
<evidence type="ECO:0000256" key="1">
    <source>
        <dbReference type="ARBA" id="ARBA00023239"/>
    </source>
</evidence>
<keyword evidence="2" id="KW-0704">Schiff base</keyword>
<evidence type="ECO:0000256" key="3">
    <source>
        <dbReference type="PIRNR" id="PIRNR001365"/>
    </source>
</evidence>
<dbReference type="PANTHER" id="PTHR42849">
    <property type="entry name" value="N-ACETYLNEURAMINATE LYASE"/>
    <property type="match status" value="1"/>
</dbReference>
<dbReference type="EMBL" id="JBHUOK010000004">
    <property type="protein sequence ID" value="MFD2788560.1"/>
    <property type="molecule type" value="Genomic_DNA"/>
</dbReference>
<accession>A0ABW5VDP0</accession>
<keyword evidence="1 3" id="KW-0456">Lyase</keyword>
<evidence type="ECO:0000256" key="2">
    <source>
        <dbReference type="ARBA" id="ARBA00023270"/>
    </source>
</evidence>
<keyword evidence="5" id="KW-1185">Reference proteome</keyword>
<dbReference type="InterPro" id="IPR013785">
    <property type="entry name" value="Aldolase_TIM"/>
</dbReference>
<name>A0ABW5VDP0_9FLAO</name>
<dbReference type="InterPro" id="IPR020625">
    <property type="entry name" value="Schiff_base-form_aldolases_AS"/>
</dbReference>
<dbReference type="PROSITE" id="PS00666">
    <property type="entry name" value="DHDPS_2"/>
    <property type="match status" value="1"/>
</dbReference>
<dbReference type="CDD" id="cd00408">
    <property type="entry name" value="DHDPS-like"/>
    <property type="match status" value="1"/>
</dbReference>
<proteinExistence type="inferred from homology"/>
<organism evidence="4 5">
    <name type="scientific">Arenibacter antarcticus</name>
    <dbReference type="NCBI Taxonomy" id="2040469"/>
    <lineage>
        <taxon>Bacteria</taxon>
        <taxon>Pseudomonadati</taxon>
        <taxon>Bacteroidota</taxon>
        <taxon>Flavobacteriia</taxon>
        <taxon>Flavobacteriales</taxon>
        <taxon>Flavobacteriaceae</taxon>
        <taxon>Arenibacter</taxon>
    </lineage>
</organism>
<gene>
    <name evidence="4" type="ORF">ACFS1K_02155</name>
</gene>
<evidence type="ECO:0000313" key="4">
    <source>
        <dbReference type="EMBL" id="MFD2788560.1"/>
    </source>
</evidence>
<dbReference type="SUPFAM" id="SSF51569">
    <property type="entry name" value="Aldolase"/>
    <property type="match status" value="1"/>
</dbReference>
<dbReference type="PIRSF" id="PIRSF001365">
    <property type="entry name" value="DHDPS"/>
    <property type="match status" value="1"/>
</dbReference>
<dbReference type="PRINTS" id="PR00146">
    <property type="entry name" value="DHPICSNTHASE"/>
</dbReference>
<sequence>MSITIRNNTPLRGIVPPMVTPLNSDGSLDVNSTKKLIEHLISGGVHGIFILGTTGEFSGLSYRTRKEMIINTCDIVAGRIPVLVGITDVSLEESVELADYSYKAGAYAVVVAPPFYMNIDQQEMYSYFNQLADSISLPMFLYNMPSHTKLTIELDTVVRLSSHQRIIGLKDSSAHAVYFQSLCHAFNDQEEFALMVGPEEMMAETVLMRGYGGVCGGANLFPQLYVALYEAAVNRDFDTIKELQAIVMEISKGIYQLGGYKSSYMKGLKTALSFMGLAQAQFAPPLYPFSALEVEELKKIYNQITAKLTILEVQQ</sequence>
<reference evidence="5" key="1">
    <citation type="journal article" date="2019" name="Int. J. Syst. Evol. Microbiol.">
        <title>The Global Catalogue of Microorganisms (GCM) 10K type strain sequencing project: providing services to taxonomists for standard genome sequencing and annotation.</title>
        <authorList>
            <consortium name="The Broad Institute Genomics Platform"/>
            <consortium name="The Broad Institute Genome Sequencing Center for Infectious Disease"/>
            <person name="Wu L."/>
            <person name="Ma J."/>
        </authorList>
    </citation>
    <scope>NUCLEOTIDE SEQUENCE [LARGE SCALE GENOMIC DNA]</scope>
    <source>
        <strain evidence="5">KCTC 52924</strain>
    </source>
</reference>
<dbReference type="SMART" id="SM01130">
    <property type="entry name" value="DHDPS"/>
    <property type="match status" value="1"/>
</dbReference>
<evidence type="ECO:0000313" key="5">
    <source>
        <dbReference type="Proteomes" id="UP001597532"/>
    </source>
</evidence>
<dbReference type="Proteomes" id="UP001597532">
    <property type="component" value="Unassembled WGS sequence"/>
</dbReference>
<dbReference type="RefSeq" id="WP_251807037.1">
    <property type="nucleotide sequence ID" value="NZ_CP166679.1"/>
</dbReference>
<dbReference type="InterPro" id="IPR002220">
    <property type="entry name" value="DapA-like"/>
</dbReference>
<dbReference type="Gene3D" id="3.20.20.70">
    <property type="entry name" value="Aldolase class I"/>
    <property type="match status" value="1"/>
</dbReference>
<dbReference type="PANTHER" id="PTHR42849:SF1">
    <property type="entry name" value="N-ACETYLNEURAMINATE LYASE"/>
    <property type="match status" value="1"/>
</dbReference>
<comment type="caution">
    <text evidence="4">The sequence shown here is derived from an EMBL/GenBank/DDBJ whole genome shotgun (WGS) entry which is preliminary data.</text>
</comment>